<feature type="domain" description="Protein kinase" evidence="1">
    <location>
        <begin position="1"/>
        <end position="241"/>
    </location>
</feature>
<keyword evidence="3" id="KW-1185">Reference proteome</keyword>
<evidence type="ECO:0000313" key="2">
    <source>
        <dbReference type="EMBL" id="MDQ0166137.1"/>
    </source>
</evidence>
<dbReference type="EMBL" id="JAUSTY010000007">
    <property type="protein sequence ID" value="MDQ0166137.1"/>
    <property type="molecule type" value="Genomic_DNA"/>
</dbReference>
<dbReference type="InterPro" id="IPR000719">
    <property type="entry name" value="Prot_kinase_dom"/>
</dbReference>
<dbReference type="Gene3D" id="1.10.510.10">
    <property type="entry name" value="Transferase(Phosphotransferase) domain 1"/>
    <property type="match status" value="1"/>
</dbReference>
<keyword evidence="2" id="KW-0808">Transferase</keyword>
<evidence type="ECO:0000313" key="3">
    <source>
        <dbReference type="Proteomes" id="UP001235840"/>
    </source>
</evidence>
<dbReference type="Proteomes" id="UP001235840">
    <property type="component" value="Unassembled WGS sequence"/>
</dbReference>
<dbReference type="PANTHER" id="PTHR44167:SF24">
    <property type="entry name" value="SERINE_THREONINE-PROTEIN KINASE CHK2"/>
    <property type="match status" value="1"/>
</dbReference>
<dbReference type="SMART" id="SM00220">
    <property type="entry name" value="S_TKc"/>
    <property type="match status" value="1"/>
</dbReference>
<protein>
    <submittedName>
        <fullName evidence="2">Serine/threonine-protein kinase</fullName>
        <ecNumber evidence="2">2.7.11.1</ecNumber>
    </submittedName>
</protein>
<evidence type="ECO:0000259" key="1">
    <source>
        <dbReference type="PROSITE" id="PS50011"/>
    </source>
</evidence>
<organism evidence="2 3">
    <name type="scientific">Caldalkalibacillus horti</name>
    <dbReference type="NCBI Taxonomy" id="77523"/>
    <lineage>
        <taxon>Bacteria</taxon>
        <taxon>Bacillati</taxon>
        <taxon>Bacillota</taxon>
        <taxon>Bacilli</taxon>
        <taxon>Bacillales</taxon>
        <taxon>Bacillaceae</taxon>
        <taxon>Caldalkalibacillus</taxon>
    </lineage>
</organism>
<comment type="caution">
    <text evidence="2">The sequence shown here is derived from an EMBL/GenBank/DDBJ whole genome shotgun (WGS) entry which is preliminary data.</text>
</comment>
<gene>
    <name evidence="2" type="ORF">J2S11_002038</name>
</gene>
<keyword evidence="2" id="KW-0418">Kinase</keyword>
<name>A0ABT9VYT5_9BACI</name>
<accession>A0ABT9VYT5</accession>
<proteinExistence type="predicted"/>
<dbReference type="CDD" id="cd00180">
    <property type="entry name" value="PKc"/>
    <property type="match status" value="1"/>
</dbReference>
<dbReference type="GO" id="GO:0004674">
    <property type="term" value="F:protein serine/threonine kinase activity"/>
    <property type="evidence" value="ECO:0007669"/>
    <property type="project" value="UniProtKB-EC"/>
</dbReference>
<dbReference type="Pfam" id="PF00069">
    <property type="entry name" value="Pkinase"/>
    <property type="match status" value="1"/>
</dbReference>
<dbReference type="EC" id="2.7.11.1" evidence="2"/>
<dbReference type="SUPFAM" id="SSF56112">
    <property type="entry name" value="Protein kinase-like (PK-like)"/>
    <property type="match status" value="1"/>
</dbReference>
<reference evidence="2 3" key="1">
    <citation type="submission" date="2023-07" db="EMBL/GenBank/DDBJ databases">
        <title>Genomic Encyclopedia of Type Strains, Phase IV (KMG-IV): sequencing the most valuable type-strain genomes for metagenomic binning, comparative biology and taxonomic classification.</title>
        <authorList>
            <person name="Goeker M."/>
        </authorList>
    </citation>
    <scope>NUCLEOTIDE SEQUENCE [LARGE SCALE GENOMIC DNA]</scope>
    <source>
        <strain evidence="2 3">DSM 12751</strain>
    </source>
</reference>
<dbReference type="InterPro" id="IPR011009">
    <property type="entry name" value="Kinase-like_dom_sf"/>
</dbReference>
<dbReference type="PANTHER" id="PTHR44167">
    <property type="entry name" value="OVARIAN-SPECIFIC SERINE/THREONINE-PROTEIN KINASE LOK-RELATED"/>
    <property type="match status" value="1"/>
</dbReference>
<sequence>MKDSKKNSVAVKVSKIENPDDPFSKLRLDRFKTEAVKIFELTESGQEGIIPVYHYELPCEKSGKYFFVMPKAVPLTKLQSNMNLKEKIEVFKELAKTLVDLHNKNITHRDIKPENILSLENKYCFGDFGLIDFPEKGDLTKIKESVGNRKTMAPEMRNAFSVEDSRPSDVYSFAKTLWIILCDEEFAFDGQFNFYENNKLQNKYDKQHFVELHQLLADSTAENPEKRPTIEEFLNRLLEWESITQDKRAADKSLWRFLEQTIVKQKNPSTVIWRDKLQVVDILKNLSKLNFNHTFLSEGGGMDLIATDLFEEIEEDMIVLSFGFNMKHVFKLNKLIWELPNNDPEFSYFRLEFDRVNPIYPSAVQDLEKWMKNQKIENVNKVFSEDLIVNSSGEYEAYSEDDEITSCSVTRWFNGSFLIVPKNSIYNSIQNTYDGRHSKFKAEEFREYMEILQYIYNHEILKSYFWDIANRDPFKENLFVELRQTISMTAEELENKLGKDTKN</sequence>
<dbReference type="PROSITE" id="PS50011">
    <property type="entry name" value="PROTEIN_KINASE_DOM"/>
    <property type="match status" value="1"/>
</dbReference>